<evidence type="ECO:0000313" key="6">
    <source>
        <dbReference type="Proteomes" id="UP000093759"/>
    </source>
</evidence>
<dbReference type="GO" id="GO:0006520">
    <property type="term" value="P:amino acid metabolic process"/>
    <property type="evidence" value="ECO:0007669"/>
    <property type="project" value="InterPro"/>
</dbReference>
<feature type="compositionally biased region" description="Basic and acidic residues" evidence="4">
    <location>
        <begin position="1"/>
        <end position="25"/>
    </location>
</feature>
<dbReference type="AlphaFoldDB" id="A0A1A3TQY5"/>
<evidence type="ECO:0000256" key="2">
    <source>
        <dbReference type="ARBA" id="ARBA00012920"/>
    </source>
</evidence>
<accession>A0A1A3TQY5</accession>
<comment type="caution">
    <text evidence="5">The sequence shown here is derived from an EMBL/GenBank/DDBJ whole genome shotgun (WGS) entry which is preliminary data.</text>
</comment>
<dbReference type="GO" id="GO:0004067">
    <property type="term" value="F:asparaginase activity"/>
    <property type="evidence" value="ECO:0007669"/>
    <property type="project" value="UniProtKB-EC"/>
</dbReference>
<dbReference type="EC" id="3.5.1.1" evidence="2"/>
<evidence type="ECO:0000313" key="5">
    <source>
        <dbReference type="EMBL" id="OBK84762.1"/>
    </source>
</evidence>
<sequence>MSAQDEEPRQESGEGKAARTEKPEPTQEQIEEATKQLDAQDDDRPTVVMPGTGGTVSGTAVSDWLDDEGNPKYDDRSAENSGSGE</sequence>
<reference evidence="6" key="1">
    <citation type="submission" date="2016-06" db="EMBL/GenBank/DDBJ databases">
        <authorList>
            <person name="Sutton G."/>
            <person name="Brinkac L."/>
            <person name="Sanka R."/>
            <person name="Adams M."/>
            <person name="Lau E."/>
            <person name="Garcia-Basteiro A."/>
            <person name="Lopez-Varela E."/>
            <person name="Palencia S."/>
        </authorList>
    </citation>
    <scope>NUCLEOTIDE SEQUENCE [LARGE SCALE GENOMIC DNA]</scope>
    <source>
        <strain evidence="6">1274684.2</strain>
    </source>
</reference>
<evidence type="ECO:0000256" key="1">
    <source>
        <dbReference type="ARBA" id="ARBA00010518"/>
    </source>
</evidence>
<dbReference type="InterPro" id="IPR020827">
    <property type="entry name" value="Asparaginase/glutaminase_AS1"/>
</dbReference>
<comment type="similarity">
    <text evidence="1">Belongs to the asparaginase 1 family.</text>
</comment>
<organism evidence="5 6">
    <name type="scientific">Mycolicibacter sinensis (strain JDM601)</name>
    <name type="common">Mycobacterium sinense</name>
    <dbReference type="NCBI Taxonomy" id="875328"/>
    <lineage>
        <taxon>Bacteria</taxon>
        <taxon>Bacillati</taxon>
        <taxon>Actinomycetota</taxon>
        <taxon>Actinomycetes</taxon>
        <taxon>Mycobacteriales</taxon>
        <taxon>Mycobacteriaceae</taxon>
        <taxon>Mycolicibacter</taxon>
    </lineage>
</organism>
<dbReference type="PROSITE" id="PS00144">
    <property type="entry name" value="ASN_GLN_ASE_1"/>
    <property type="match status" value="1"/>
</dbReference>
<feature type="active site" evidence="3">
    <location>
        <position position="55"/>
    </location>
</feature>
<name>A0A1A3TQY5_MYCSD</name>
<feature type="compositionally biased region" description="Basic and acidic residues" evidence="4">
    <location>
        <begin position="69"/>
        <end position="78"/>
    </location>
</feature>
<dbReference type="RefSeq" id="WP_065025697.1">
    <property type="nucleotide sequence ID" value="NZ_LZMF01000123.1"/>
</dbReference>
<gene>
    <name evidence="5" type="ORF">A5648_08770</name>
</gene>
<evidence type="ECO:0000256" key="3">
    <source>
        <dbReference type="PROSITE-ProRule" id="PRU10099"/>
    </source>
</evidence>
<feature type="region of interest" description="Disordered" evidence="4">
    <location>
        <begin position="1"/>
        <end position="85"/>
    </location>
</feature>
<evidence type="ECO:0000256" key="4">
    <source>
        <dbReference type="SAM" id="MobiDB-lite"/>
    </source>
</evidence>
<dbReference type="Proteomes" id="UP000093759">
    <property type="component" value="Unassembled WGS sequence"/>
</dbReference>
<dbReference type="EMBL" id="LZMF01000123">
    <property type="protein sequence ID" value="OBK84762.1"/>
    <property type="molecule type" value="Genomic_DNA"/>
</dbReference>
<protein>
    <recommendedName>
        <fullName evidence="2">asparaginase</fullName>
        <ecNumber evidence="2">3.5.1.1</ecNumber>
    </recommendedName>
</protein>
<proteinExistence type="inferred from homology"/>